<evidence type="ECO:0000256" key="5">
    <source>
        <dbReference type="ARBA" id="ARBA00023136"/>
    </source>
</evidence>
<evidence type="ECO:0000313" key="9">
    <source>
        <dbReference type="Proteomes" id="UP000479756"/>
    </source>
</evidence>
<evidence type="ECO:0000259" key="7">
    <source>
        <dbReference type="Pfam" id="PF09924"/>
    </source>
</evidence>
<organism evidence="8 9">
    <name type="scientific">Galbitalea soli</name>
    <dbReference type="NCBI Taxonomy" id="1268042"/>
    <lineage>
        <taxon>Bacteria</taxon>
        <taxon>Bacillati</taxon>
        <taxon>Actinomycetota</taxon>
        <taxon>Actinomycetes</taxon>
        <taxon>Micrococcales</taxon>
        <taxon>Microbacteriaceae</taxon>
        <taxon>Galbitalea</taxon>
    </lineage>
</organism>
<dbReference type="GO" id="GO:0005886">
    <property type="term" value="C:plasma membrane"/>
    <property type="evidence" value="ECO:0007669"/>
    <property type="project" value="UniProtKB-SubCell"/>
</dbReference>
<feature type="transmembrane region" description="Helical" evidence="6">
    <location>
        <begin position="105"/>
        <end position="128"/>
    </location>
</feature>
<reference evidence="8 9" key="1">
    <citation type="journal article" date="2014" name="Int. J. Syst. Evol. Microbiol.">
        <title>Description of Galbitalea soli gen. nov., sp. nov., and Frondihabitans sucicola sp. nov.</title>
        <authorList>
            <person name="Kim S.J."/>
            <person name="Lim J.M."/>
            <person name="Ahn J.H."/>
            <person name="Weon H.Y."/>
            <person name="Hamada M."/>
            <person name="Suzuki K."/>
            <person name="Ahn T.Y."/>
            <person name="Kwon S.W."/>
        </authorList>
    </citation>
    <scope>NUCLEOTIDE SEQUENCE [LARGE SCALE GENOMIC DNA]</scope>
    <source>
        <strain evidence="8 9">NBRC 108727</strain>
    </source>
</reference>
<dbReference type="PANTHER" id="PTHR34697">
    <property type="entry name" value="PHOSPHATIDYLGLYCEROL LYSYLTRANSFERASE"/>
    <property type="match status" value="1"/>
</dbReference>
<feature type="transmembrane region" description="Helical" evidence="6">
    <location>
        <begin position="71"/>
        <end position="93"/>
    </location>
</feature>
<protein>
    <submittedName>
        <fullName evidence="8">DUF2156 domain-containing protein</fullName>
    </submittedName>
</protein>
<comment type="subcellular location">
    <subcellularLocation>
        <location evidence="1">Cell membrane</location>
        <topology evidence="1">Multi-pass membrane protein</topology>
    </subcellularLocation>
</comment>
<comment type="caution">
    <text evidence="8">The sequence shown here is derived from an EMBL/GenBank/DDBJ whole genome shotgun (WGS) entry which is preliminary data.</text>
</comment>
<gene>
    <name evidence="8" type="ORF">G3T37_00610</name>
</gene>
<dbReference type="RefSeq" id="WP_163471501.1">
    <property type="nucleotide sequence ID" value="NZ_JAAGWZ010000001.1"/>
</dbReference>
<feature type="transmembrane region" description="Helical" evidence="6">
    <location>
        <begin position="21"/>
        <end position="41"/>
    </location>
</feature>
<evidence type="ECO:0000256" key="3">
    <source>
        <dbReference type="ARBA" id="ARBA00022692"/>
    </source>
</evidence>
<name>A0A7C9TMZ4_9MICO</name>
<dbReference type="AlphaFoldDB" id="A0A7C9TMZ4"/>
<feature type="domain" description="Phosphatidylglycerol lysyltransferase C-terminal" evidence="7">
    <location>
        <begin position="500"/>
        <end position="802"/>
    </location>
</feature>
<feature type="transmembrane region" description="Helical" evidence="6">
    <location>
        <begin position="140"/>
        <end position="160"/>
    </location>
</feature>
<feature type="transmembrane region" description="Helical" evidence="6">
    <location>
        <begin position="294"/>
        <end position="313"/>
    </location>
</feature>
<keyword evidence="2" id="KW-1003">Cell membrane</keyword>
<dbReference type="InterPro" id="IPR051211">
    <property type="entry name" value="PG_lysyltransferase"/>
</dbReference>
<evidence type="ECO:0000256" key="2">
    <source>
        <dbReference type="ARBA" id="ARBA00022475"/>
    </source>
</evidence>
<dbReference type="GO" id="GO:0016755">
    <property type="term" value="F:aminoacyltransferase activity"/>
    <property type="evidence" value="ECO:0007669"/>
    <property type="project" value="TreeGrafter"/>
</dbReference>
<feature type="transmembrane region" description="Helical" evidence="6">
    <location>
        <begin position="320"/>
        <end position="340"/>
    </location>
</feature>
<feature type="transmembrane region" description="Helical" evidence="6">
    <location>
        <begin position="360"/>
        <end position="381"/>
    </location>
</feature>
<evidence type="ECO:0000256" key="4">
    <source>
        <dbReference type="ARBA" id="ARBA00022989"/>
    </source>
</evidence>
<proteinExistence type="predicted"/>
<keyword evidence="5 6" id="KW-0472">Membrane</keyword>
<keyword evidence="9" id="KW-1185">Reference proteome</keyword>
<dbReference type="EMBL" id="JAAGWZ010000001">
    <property type="protein sequence ID" value="NEM89855.1"/>
    <property type="molecule type" value="Genomic_DNA"/>
</dbReference>
<feature type="transmembrane region" description="Helical" evidence="6">
    <location>
        <begin position="393"/>
        <end position="418"/>
    </location>
</feature>
<evidence type="ECO:0000256" key="1">
    <source>
        <dbReference type="ARBA" id="ARBA00004651"/>
    </source>
</evidence>
<evidence type="ECO:0000313" key="8">
    <source>
        <dbReference type="EMBL" id="NEM89855.1"/>
    </source>
</evidence>
<feature type="transmembrane region" description="Helical" evidence="6">
    <location>
        <begin position="189"/>
        <end position="206"/>
    </location>
</feature>
<dbReference type="Pfam" id="PF09924">
    <property type="entry name" value="LPG_synthase_C"/>
    <property type="match status" value="1"/>
</dbReference>
<evidence type="ECO:0000256" key="6">
    <source>
        <dbReference type="SAM" id="Phobius"/>
    </source>
</evidence>
<sequence length="836" mass="88466">MTSIALSARRLRAGAWARGHAVSLALAATMLVGALATGSLLTGPRGTLSDWIGTGAEAFAQTHNFLGPLTAAFFAPGPLVLLAALVATVLVVGEAERLMGPWRTLAAFVVTAYASAGIGTLLQSLGLLAHERWSVRIQEYVVTDPFTAIIGTVMTASAFMGTLWRRRVRILGLSAVVIVLLYAGHPSDLFRLIAALLGLVLGALIAREKPTLRVARSSHREARSLVSVVLLVTAVGPVVSVFSPHGYGLLQPLGVLFRNTLPSLAPLQRACAVPSPALHCAADLALARINGPGAVILAPLPLVVLALAAIGMLRGRRSAALVAIAVNVLLAAMAAFYYGFVPAFGESTVLSQSAGSVEGVVRLSIAVAVPLVVAAVILATLRHFTVRTSATRAVRYVAVVGGSFLALAGTFLAVGMLARAQFAPVATPASLLLELPDRFVPVGFLRLEAIDLLPSGPLALAVYDAVGPLFWLIVVAATAWLIVATPDAVASAELERVRALLRHGSGSLGHLATWRGNRYWFSADGAVAIAYRVHSGCAVSVSDPIGPAEQWEAAARAFVDFCDDRGWDALFYSVHDDFVPIAHAMGWATTRVGTETIVRPASLTLQGRSWQDVRSSINRAERAGIRFLWTRHAELPPALALQIDEISESWVAEKDLPELGFTLGGTDELRDPEVALGLAIDAGGQVEAVTSWMPRYRDGRVVGWTLDFMRRRPDSINGVMEFLIASSALQMRDDGIEELSLSAAPLVAPEGEDALDRADGAPAPQRVLALLARALEPAYGFRSLFAFKRKFSPSYAPLHLAYRDALVLPAAGAALARAYLPSAGVRDALQVARALL</sequence>
<feature type="transmembrane region" description="Helical" evidence="6">
    <location>
        <begin position="226"/>
        <end position="247"/>
    </location>
</feature>
<dbReference type="GO" id="GO:0055091">
    <property type="term" value="P:phospholipid homeostasis"/>
    <property type="evidence" value="ECO:0007669"/>
    <property type="project" value="TreeGrafter"/>
</dbReference>
<keyword evidence="4 6" id="KW-1133">Transmembrane helix</keyword>
<dbReference type="PANTHER" id="PTHR34697:SF2">
    <property type="entry name" value="PHOSPHATIDYLGLYCEROL LYSYLTRANSFERASE"/>
    <property type="match status" value="1"/>
</dbReference>
<keyword evidence="3 6" id="KW-0812">Transmembrane</keyword>
<accession>A0A7C9TMZ4</accession>
<dbReference type="InterPro" id="IPR024320">
    <property type="entry name" value="LPG_synthase_C"/>
</dbReference>
<feature type="transmembrane region" description="Helical" evidence="6">
    <location>
        <begin position="167"/>
        <end position="183"/>
    </location>
</feature>
<dbReference type="Proteomes" id="UP000479756">
    <property type="component" value="Unassembled WGS sequence"/>
</dbReference>